<dbReference type="InterPro" id="IPR050187">
    <property type="entry name" value="Lipid_Phosphate_FormReg"/>
</dbReference>
<feature type="domain" description="DAGKc" evidence="2">
    <location>
        <begin position="113"/>
        <end position="278"/>
    </location>
</feature>
<keyword evidence="3" id="KW-0418">Kinase</keyword>
<dbReference type="Pfam" id="PF00781">
    <property type="entry name" value="DAGK_cat"/>
    <property type="match status" value="1"/>
</dbReference>
<feature type="compositionally biased region" description="Basic and acidic residues" evidence="1">
    <location>
        <begin position="318"/>
        <end position="331"/>
    </location>
</feature>
<dbReference type="InterPro" id="IPR016064">
    <property type="entry name" value="NAD/diacylglycerol_kinase_sf"/>
</dbReference>
<keyword evidence="4" id="KW-1185">Reference proteome</keyword>
<dbReference type="GO" id="GO:0001727">
    <property type="term" value="F:lipid kinase activity"/>
    <property type="evidence" value="ECO:0007669"/>
    <property type="project" value="TreeGrafter"/>
</dbReference>
<dbReference type="Gene3D" id="2.60.200.40">
    <property type="match status" value="1"/>
</dbReference>
<dbReference type="Gene3D" id="3.40.50.10330">
    <property type="entry name" value="Probable inorganic polyphosphate/atp-NAD kinase, domain 1"/>
    <property type="match status" value="1"/>
</dbReference>
<dbReference type="InterPro" id="IPR001206">
    <property type="entry name" value="Diacylglycerol_kinase_cat_dom"/>
</dbReference>
<name>A0AAE0N905_9PEZI</name>
<proteinExistence type="predicted"/>
<comment type="caution">
    <text evidence="3">The sequence shown here is derived from an EMBL/GenBank/DDBJ whole genome shotgun (WGS) entry which is preliminary data.</text>
</comment>
<dbReference type="PANTHER" id="PTHR12358:SF108">
    <property type="entry name" value="DAGKC DOMAIN-CONTAINING PROTEIN"/>
    <property type="match status" value="1"/>
</dbReference>
<gene>
    <name evidence="3" type="ORF">B0T24DRAFT_297298</name>
</gene>
<reference evidence="3" key="1">
    <citation type="journal article" date="2023" name="Mol. Phylogenet. Evol.">
        <title>Genome-scale phylogeny and comparative genomics of the fungal order Sordariales.</title>
        <authorList>
            <person name="Hensen N."/>
            <person name="Bonometti L."/>
            <person name="Westerberg I."/>
            <person name="Brannstrom I.O."/>
            <person name="Guillou S."/>
            <person name="Cros-Aarteil S."/>
            <person name="Calhoun S."/>
            <person name="Haridas S."/>
            <person name="Kuo A."/>
            <person name="Mondo S."/>
            <person name="Pangilinan J."/>
            <person name="Riley R."/>
            <person name="LaButti K."/>
            <person name="Andreopoulos B."/>
            <person name="Lipzen A."/>
            <person name="Chen C."/>
            <person name="Yan M."/>
            <person name="Daum C."/>
            <person name="Ng V."/>
            <person name="Clum A."/>
            <person name="Steindorff A."/>
            <person name="Ohm R.A."/>
            <person name="Martin F."/>
            <person name="Silar P."/>
            <person name="Natvig D.O."/>
            <person name="Lalanne C."/>
            <person name="Gautier V."/>
            <person name="Ament-Velasquez S.L."/>
            <person name="Kruys A."/>
            <person name="Hutchinson M.I."/>
            <person name="Powell A.J."/>
            <person name="Barry K."/>
            <person name="Miller A.N."/>
            <person name="Grigoriev I.V."/>
            <person name="Debuchy R."/>
            <person name="Gladieux P."/>
            <person name="Hiltunen Thoren M."/>
            <person name="Johannesson H."/>
        </authorList>
    </citation>
    <scope>NUCLEOTIDE SEQUENCE</scope>
    <source>
        <strain evidence="3">CBS 958.72</strain>
    </source>
</reference>
<evidence type="ECO:0000313" key="3">
    <source>
        <dbReference type="EMBL" id="KAK3374488.1"/>
    </source>
</evidence>
<dbReference type="EMBL" id="JAULSN010000004">
    <property type="protein sequence ID" value="KAK3374488.1"/>
    <property type="molecule type" value="Genomic_DNA"/>
</dbReference>
<dbReference type="InterPro" id="IPR017438">
    <property type="entry name" value="ATP-NAD_kinase_N"/>
</dbReference>
<dbReference type="PANTHER" id="PTHR12358">
    <property type="entry name" value="SPHINGOSINE KINASE"/>
    <property type="match status" value="1"/>
</dbReference>
<dbReference type="GO" id="GO:0046512">
    <property type="term" value="P:sphingosine biosynthetic process"/>
    <property type="evidence" value="ECO:0007669"/>
    <property type="project" value="TreeGrafter"/>
</dbReference>
<keyword evidence="3" id="KW-0808">Transferase</keyword>
<evidence type="ECO:0000256" key="1">
    <source>
        <dbReference type="SAM" id="MobiDB-lite"/>
    </source>
</evidence>
<dbReference type="AlphaFoldDB" id="A0AAE0N905"/>
<dbReference type="PROSITE" id="PS50146">
    <property type="entry name" value="DAGK"/>
    <property type="match status" value="1"/>
</dbReference>
<dbReference type="SUPFAM" id="SSF111331">
    <property type="entry name" value="NAD kinase/diacylglycerol kinase-like"/>
    <property type="match status" value="1"/>
</dbReference>
<dbReference type="GO" id="GO:0016020">
    <property type="term" value="C:membrane"/>
    <property type="evidence" value="ECO:0007669"/>
    <property type="project" value="TreeGrafter"/>
</dbReference>
<protein>
    <submittedName>
        <fullName evidence="3">ATP-NAD kinase-like domain-containing protein</fullName>
    </submittedName>
</protein>
<evidence type="ECO:0000313" key="4">
    <source>
        <dbReference type="Proteomes" id="UP001287356"/>
    </source>
</evidence>
<accession>A0AAE0N905</accession>
<organism evidence="3 4">
    <name type="scientific">Lasiosphaeria ovina</name>
    <dbReference type="NCBI Taxonomy" id="92902"/>
    <lineage>
        <taxon>Eukaryota</taxon>
        <taxon>Fungi</taxon>
        <taxon>Dikarya</taxon>
        <taxon>Ascomycota</taxon>
        <taxon>Pezizomycotina</taxon>
        <taxon>Sordariomycetes</taxon>
        <taxon>Sordariomycetidae</taxon>
        <taxon>Sordariales</taxon>
        <taxon>Lasiosphaeriaceae</taxon>
        <taxon>Lasiosphaeria</taxon>
    </lineage>
</organism>
<feature type="region of interest" description="Disordered" evidence="1">
    <location>
        <begin position="310"/>
        <end position="331"/>
    </location>
</feature>
<sequence>MAAQVPRTAADSQPALGTAPYDHAHHVKYQDGELVWAAQGGDIEQPQGRVKRDDIVVVLKAPEGTPGYLIYSLAEAPEGEQPFKLSVLLAPQLLEEPLAEFLLADMPAHLAVQASHLLHVIVSTRSGTGQATAFFDHVLRPLLAALGLEAHTEPDHPAVPGSYRVSATQSPRTVRDFARSLGAVGTSGATSVSGNGKGSNVPAALTIVLLSGDGGVIDLLNGVGSSSSAAPPTVALLPLGTGNALFHSLHKPLYSAAEVAGASGQSPLVLGLRTLLRGASAPLPTFRASFSPGSRLVAAPEGIKAAVVAEDGDGDGDGDAHASDDEHDHPPIDHLVGAIVASYGFHASLVWASDTTAYRAHGAKRFGMAAAELLKEAHAYAATVAVRRPGSTEEELLLAPDSLNKPRKEFTYVLATLVSSLERAFTISPASRPLDGQLRLVHFGAVDGERTMDVMRAAYRGGEHVGMRWTTQTQSDGGKEIEDGVGYDAVDEVRVTVQEPDPRWRKVCIDGTIVELEDGGWMAVARSAEQRLRVLVDPSVL</sequence>
<dbReference type="Proteomes" id="UP001287356">
    <property type="component" value="Unassembled WGS sequence"/>
</dbReference>
<dbReference type="GO" id="GO:0005737">
    <property type="term" value="C:cytoplasm"/>
    <property type="evidence" value="ECO:0007669"/>
    <property type="project" value="TreeGrafter"/>
</dbReference>
<reference evidence="3" key="2">
    <citation type="submission" date="2023-06" db="EMBL/GenBank/DDBJ databases">
        <authorList>
            <consortium name="Lawrence Berkeley National Laboratory"/>
            <person name="Haridas S."/>
            <person name="Hensen N."/>
            <person name="Bonometti L."/>
            <person name="Westerberg I."/>
            <person name="Brannstrom I.O."/>
            <person name="Guillou S."/>
            <person name="Cros-Aarteil S."/>
            <person name="Calhoun S."/>
            <person name="Kuo A."/>
            <person name="Mondo S."/>
            <person name="Pangilinan J."/>
            <person name="Riley R."/>
            <person name="Labutti K."/>
            <person name="Andreopoulos B."/>
            <person name="Lipzen A."/>
            <person name="Chen C."/>
            <person name="Yanf M."/>
            <person name="Daum C."/>
            <person name="Ng V."/>
            <person name="Clum A."/>
            <person name="Steindorff A."/>
            <person name="Ohm R."/>
            <person name="Martin F."/>
            <person name="Silar P."/>
            <person name="Natvig D."/>
            <person name="Lalanne C."/>
            <person name="Gautier V."/>
            <person name="Ament-Velasquez S.L."/>
            <person name="Kruys A."/>
            <person name="Hutchinson M.I."/>
            <person name="Powell A.J."/>
            <person name="Barry K."/>
            <person name="Miller A.N."/>
            <person name="Grigoriev I.V."/>
            <person name="Debuchy R."/>
            <person name="Gladieux P."/>
            <person name="Thoren M.H."/>
            <person name="Johannesson H."/>
        </authorList>
    </citation>
    <scope>NUCLEOTIDE SEQUENCE</scope>
    <source>
        <strain evidence="3">CBS 958.72</strain>
    </source>
</reference>
<evidence type="ECO:0000259" key="2">
    <source>
        <dbReference type="PROSITE" id="PS50146"/>
    </source>
</evidence>